<dbReference type="OrthoDB" id="6814999at2759"/>
<feature type="non-terminal residue" evidence="1">
    <location>
        <position position="1"/>
    </location>
</feature>
<comment type="caution">
    <text evidence="1">The sequence shown here is derived from an EMBL/GenBank/DDBJ whole genome shotgun (WGS) entry which is preliminary data.</text>
</comment>
<keyword evidence="2" id="KW-1185">Reference proteome</keyword>
<organism evidence="1 2">
    <name type="scientific">Ignelater luminosus</name>
    <name type="common">Cucubano</name>
    <name type="synonym">Pyrophorus luminosus</name>
    <dbReference type="NCBI Taxonomy" id="2038154"/>
    <lineage>
        <taxon>Eukaryota</taxon>
        <taxon>Metazoa</taxon>
        <taxon>Ecdysozoa</taxon>
        <taxon>Arthropoda</taxon>
        <taxon>Hexapoda</taxon>
        <taxon>Insecta</taxon>
        <taxon>Pterygota</taxon>
        <taxon>Neoptera</taxon>
        <taxon>Endopterygota</taxon>
        <taxon>Coleoptera</taxon>
        <taxon>Polyphaga</taxon>
        <taxon>Elateriformia</taxon>
        <taxon>Elateroidea</taxon>
        <taxon>Elateridae</taxon>
        <taxon>Agrypninae</taxon>
        <taxon>Pyrophorini</taxon>
        <taxon>Ignelater</taxon>
    </lineage>
</organism>
<proteinExistence type="predicted"/>
<dbReference type="Proteomes" id="UP000801492">
    <property type="component" value="Unassembled WGS sequence"/>
</dbReference>
<gene>
    <name evidence="1" type="ORF">ILUMI_07168</name>
</gene>
<protein>
    <submittedName>
        <fullName evidence="1">Uncharacterized protein</fullName>
    </submittedName>
</protein>
<dbReference type="EMBL" id="VTPC01003130">
    <property type="protein sequence ID" value="KAF2899007.1"/>
    <property type="molecule type" value="Genomic_DNA"/>
</dbReference>
<reference evidence="1" key="1">
    <citation type="submission" date="2019-08" db="EMBL/GenBank/DDBJ databases">
        <title>The genome of the North American firefly Photinus pyralis.</title>
        <authorList>
            <consortium name="Photinus pyralis genome working group"/>
            <person name="Fallon T.R."/>
            <person name="Sander Lower S.E."/>
            <person name="Weng J.-K."/>
        </authorList>
    </citation>
    <scope>NUCLEOTIDE SEQUENCE</scope>
    <source>
        <strain evidence="1">TRF0915ILg1</strain>
        <tissue evidence="1">Whole body</tissue>
    </source>
</reference>
<evidence type="ECO:0000313" key="1">
    <source>
        <dbReference type="EMBL" id="KAF2899007.1"/>
    </source>
</evidence>
<name>A0A8K0GEM9_IGNLU</name>
<sequence>VNISVEILAVKDYVYLFSVRENKACDAMHKYLGEFIYTVERAVGLIPRACPIPKILLQNNYYFYNLPIDANKITTASNFPFGNLRITLDFLDGKNRCISCTEMKVENNILHG</sequence>
<dbReference type="AlphaFoldDB" id="A0A8K0GEM9"/>
<evidence type="ECO:0000313" key="2">
    <source>
        <dbReference type="Proteomes" id="UP000801492"/>
    </source>
</evidence>
<accession>A0A8K0GEM9</accession>